<gene>
    <name evidence="4" type="primary">glcE</name>
    <name evidence="4" type="ORF">PDMSB3_1055</name>
</gene>
<keyword evidence="2" id="KW-0274">FAD</keyword>
<dbReference type="KEGG" id="pdio:PDMSB3_1055"/>
<feature type="domain" description="FAD-binding PCMH-type" evidence="3">
    <location>
        <begin position="1"/>
        <end position="176"/>
    </location>
</feature>
<dbReference type="SUPFAM" id="SSF55103">
    <property type="entry name" value="FAD-linked oxidases, C-terminal domain"/>
    <property type="match status" value="1"/>
</dbReference>
<dbReference type="PROSITE" id="PS51387">
    <property type="entry name" value="FAD_PCMH"/>
    <property type="match status" value="1"/>
</dbReference>
<sequence length="355" mass="38471">MHPDNSSFDDSRRLLAEVALAAGTGKALRIRGGNSKPFPGRVVDGIDMNTCTHRGIVSYDPTELVVTARAGTSVAELDALLAENGQMLPWEPPSFDGKATVGGMVATGLSGPRRPYAGATRDFVLGCRVITGEAKHLRFGGEVMKNVAGYDVSRLVVGSFGCLGLVTEVSMKVLPKPRATRSLLLELPAADIPKRLRAWRDAGLPVTGASHLDSWLHVRVEGGNGLVANAMREIGGEDLEPAFWDELRDQQLPFFADRRPLWRISVPQTAPLTPLPGSVLLDWGGAQRWLKSDAPAAVIRADAEQLGGHATLFSQRADAEPFHPMPEAMLRLHQRIKRQLDPRGIFNPARMYAAL</sequence>
<evidence type="ECO:0000313" key="5">
    <source>
        <dbReference type="Proteomes" id="UP000325811"/>
    </source>
</evidence>
<dbReference type="Pfam" id="PF01565">
    <property type="entry name" value="FAD_binding_4"/>
    <property type="match status" value="1"/>
</dbReference>
<dbReference type="PANTHER" id="PTHR11748">
    <property type="entry name" value="D-LACTATE DEHYDROGENASE"/>
    <property type="match status" value="1"/>
</dbReference>
<organism evidence="4 5">
    <name type="scientific">Paraburkholderia dioscoreae</name>
    <dbReference type="NCBI Taxonomy" id="2604047"/>
    <lineage>
        <taxon>Bacteria</taxon>
        <taxon>Pseudomonadati</taxon>
        <taxon>Pseudomonadota</taxon>
        <taxon>Betaproteobacteria</taxon>
        <taxon>Burkholderiales</taxon>
        <taxon>Burkholderiaceae</taxon>
        <taxon>Paraburkholderia</taxon>
    </lineage>
</organism>
<dbReference type="RefSeq" id="WP_165185191.1">
    <property type="nucleotide sequence ID" value="NZ_LR699553.1"/>
</dbReference>
<dbReference type="InterPro" id="IPR016164">
    <property type="entry name" value="FAD-linked_Oxase-like_C"/>
</dbReference>
<dbReference type="SUPFAM" id="SSF56176">
    <property type="entry name" value="FAD-binding/transporter-associated domain-like"/>
    <property type="match status" value="1"/>
</dbReference>
<dbReference type="InterPro" id="IPR006094">
    <property type="entry name" value="Oxid_FAD_bind_N"/>
</dbReference>
<evidence type="ECO:0000256" key="1">
    <source>
        <dbReference type="ARBA" id="ARBA00022630"/>
    </source>
</evidence>
<evidence type="ECO:0000313" key="4">
    <source>
        <dbReference type="EMBL" id="VVD27517.1"/>
    </source>
</evidence>
<reference evidence="4 5" key="1">
    <citation type="submission" date="2019-08" db="EMBL/GenBank/DDBJ databases">
        <authorList>
            <person name="Herpell B J."/>
        </authorList>
    </citation>
    <scope>NUCLEOTIDE SEQUENCE [LARGE SCALE GENOMIC DNA]</scope>
    <source>
        <strain evidence="5">Msb3</strain>
    </source>
</reference>
<dbReference type="GO" id="GO:0071949">
    <property type="term" value="F:FAD binding"/>
    <property type="evidence" value="ECO:0007669"/>
    <property type="project" value="InterPro"/>
</dbReference>
<evidence type="ECO:0000256" key="2">
    <source>
        <dbReference type="ARBA" id="ARBA00022827"/>
    </source>
</evidence>
<proteinExistence type="predicted"/>
<dbReference type="PANTHER" id="PTHR11748:SF103">
    <property type="entry name" value="GLYCOLATE OXIDASE SUBUNIT GLCE"/>
    <property type="match status" value="1"/>
</dbReference>
<dbReference type="EMBL" id="LR699553">
    <property type="protein sequence ID" value="VVD27517.1"/>
    <property type="molecule type" value="Genomic_DNA"/>
</dbReference>
<dbReference type="Proteomes" id="UP000325811">
    <property type="component" value="Chromosome I"/>
</dbReference>
<evidence type="ECO:0000259" key="3">
    <source>
        <dbReference type="PROSITE" id="PS51387"/>
    </source>
</evidence>
<dbReference type="Gene3D" id="1.10.45.10">
    <property type="entry name" value="Vanillyl-alcohol Oxidase, Chain A, domain 4"/>
    <property type="match status" value="1"/>
</dbReference>
<dbReference type="InterPro" id="IPR016166">
    <property type="entry name" value="FAD-bd_PCMH"/>
</dbReference>
<dbReference type="InterPro" id="IPR016169">
    <property type="entry name" value="FAD-bd_PCMH_sub2"/>
</dbReference>
<protein>
    <submittedName>
        <fullName evidence="4">Glycolate oxidase FAD binding subunit</fullName>
    </submittedName>
</protein>
<name>A0A5Q4Z5Z3_9BURK</name>
<dbReference type="NCBIfam" id="NF008439">
    <property type="entry name" value="PRK11282.1"/>
    <property type="match status" value="1"/>
</dbReference>
<dbReference type="AlphaFoldDB" id="A0A5Q4Z5Z3"/>
<dbReference type="Gene3D" id="3.30.465.10">
    <property type="match status" value="1"/>
</dbReference>
<dbReference type="InterPro" id="IPR036318">
    <property type="entry name" value="FAD-bd_PCMH-like_sf"/>
</dbReference>
<dbReference type="InterPro" id="IPR016171">
    <property type="entry name" value="Vanillyl_alc_oxidase_C-sub2"/>
</dbReference>
<accession>A0A5Q4Z5Z3</accession>
<keyword evidence="1" id="KW-0285">Flavoprotein</keyword>
<dbReference type="GO" id="GO:0003824">
    <property type="term" value="F:catalytic activity"/>
    <property type="evidence" value="ECO:0007669"/>
    <property type="project" value="InterPro"/>
</dbReference>
<keyword evidence="5" id="KW-1185">Reference proteome</keyword>